<feature type="domain" description="Acyltransferase 3" evidence="4">
    <location>
        <begin position="15"/>
        <end position="386"/>
    </location>
</feature>
<dbReference type="PANTHER" id="PTHR23028:SF53">
    <property type="entry name" value="ACYL_TRANSF_3 DOMAIN-CONTAINING PROTEIN"/>
    <property type="match status" value="1"/>
</dbReference>
<evidence type="ECO:0000259" key="4">
    <source>
        <dbReference type="Pfam" id="PF01757"/>
    </source>
</evidence>
<gene>
    <name evidence="5" type="ORF">DFP94_108150</name>
</gene>
<feature type="transmembrane region" description="Helical" evidence="3">
    <location>
        <begin position="372"/>
        <end position="393"/>
    </location>
</feature>
<organism evidence="5 6">
    <name type="scientific">Fontibacillus phaseoli</name>
    <dbReference type="NCBI Taxonomy" id="1416533"/>
    <lineage>
        <taxon>Bacteria</taxon>
        <taxon>Bacillati</taxon>
        <taxon>Bacillota</taxon>
        <taxon>Bacilli</taxon>
        <taxon>Bacillales</taxon>
        <taxon>Paenibacillaceae</taxon>
        <taxon>Fontibacillus</taxon>
    </lineage>
</organism>
<keyword evidence="3" id="KW-0812">Transmembrane</keyword>
<dbReference type="EMBL" id="QPJW01000008">
    <property type="protein sequence ID" value="RCX17789.1"/>
    <property type="molecule type" value="Genomic_DNA"/>
</dbReference>
<sequence>MLKHTLREQPNHLAGADGLRALACLGVIFHHLAQTMAVPLQKPSVQELQSLLILGNVGVSIFFVLSGYLLAYPFWKRYLYNGEYPGIKQYVVRRAARIMPGYYFVFILCMILVLTLNIDSEHFWLRSLTGLTFTSGFHYTTFFPSEINGPFWSIGFEIFSYILMPLFMYGLFKLFRKKRSFPAAMLYWVGVLVVIVAANQLIHRFLTPGEELRGWDYGLIGGAKFWMPNYNPVGFFGHFSIGIIASGLVCRFQKAERTAKLRTTGLFDVLSAVSLIAAALFLWLARHKPEFSLSIQHQPFFFPFFTILIGCFLMTVPFSRWVGKGMDNPFFRYTAKVSFGLYIWHNLLMTLAVKYWIKDFHFGGIMALDRWIWLSLGVIAVSYAIASLSYFLLEKPILDRSHRYKGSRRTLKNETKKAA</sequence>
<feature type="transmembrane region" description="Helical" evidence="3">
    <location>
        <begin position="265"/>
        <end position="285"/>
    </location>
</feature>
<keyword evidence="3" id="KW-1133">Transmembrane helix</keyword>
<feature type="transmembrane region" description="Helical" evidence="3">
    <location>
        <begin position="151"/>
        <end position="172"/>
    </location>
</feature>
<proteinExistence type="inferred from homology"/>
<comment type="similarity">
    <text evidence="2">Belongs to the acyltransferase 3 family.</text>
</comment>
<feature type="transmembrane region" description="Helical" evidence="3">
    <location>
        <begin position="339"/>
        <end position="357"/>
    </location>
</feature>
<dbReference type="Pfam" id="PF01757">
    <property type="entry name" value="Acyl_transf_3"/>
    <property type="match status" value="1"/>
</dbReference>
<accession>A0A369B8D5</accession>
<name>A0A369B8D5_9BACL</name>
<dbReference type="RefSeq" id="WP_114497884.1">
    <property type="nucleotide sequence ID" value="NZ_QPJW01000008.1"/>
</dbReference>
<dbReference type="InterPro" id="IPR002656">
    <property type="entry name" value="Acyl_transf_3_dom"/>
</dbReference>
<evidence type="ECO:0000256" key="2">
    <source>
        <dbReference type="ARBA" id="ARBA00007400"/>
    </source>
</evidence>
<feature type="transmembrane region" description="Helical" evidence="3">
    <location>
        <begin position="96"/>
        <end position="118"/>
    </location>
</feature>
<evidence type="ECO:0000313" key="5">
    <source>
        <dbReference type="EMBL" id="RCX17789.1"/>
    </source>
</evidence>
<comment type="caution">
    <text evidence="5">The sequence shown here is derived from an EMBL/GenBank/DDBJ whole genome shotgun (WGS) entry which is preliminary data.</text>
</comment>
<feature type="transmembrane region" description="Helical" evidence="3">
    <location>
        <begin position="184"/>
        <end position="202"/>
    </location>
</feature>
<evidence type="ECO:0000313" key="6">
    <source>
        <dbReference type="Proteomes" id="UP000253090"/>
    </source>
</evidence>
<feature type="transmembrane region" description="Helical" evidence="3">
    <location>
        <begin position="53"/>
        <end position="75"/>
    </location>
</feature>
<dbReference type="OrthoDB" id="9796461at2"/>
<feature type="transmembrane region" description="Helical" evidence="3">
    <location>
        <begin position="235"/>
        <end position="253"/>
    </location>
</feature>
<reference evidence="5 6" key="1">
    <citation type="submission" date="2018-07" db="EMBL/GenBank/DDBJ databases">
        <title>Genomic Encyclopedia of Type Strains, Phase III (KMG-III): the genomes of soil and plant-associated and newly described type strains.</title>
        <authorList>
            <person name="Whitman W."/>
        </authorList>
    </citation>
    <scope>NUCLEOTIDE SEQUENCE [LARGE SCALE GENOMIC DNA]</scope>
    <source>
        <strain evidence="5 6">CECT 8333</strain>
    </source>
</reference>
<dbReference type="GO" id="GO:0016020">
    <property type="term" value="C:membrane"/>
    <property type="evidence" value="ECO:0007669"/>
    <property type="project" value="TreeGrafter"/>
</dbReference>
<dbReference type="InterPro" id="IPR050879">
    <property type="entry name" value="Acyltransferase_3"/>
</dbReference>
<dbReference type="GO" id="GO:0000271">
    <property type="term" value="P:polysaccharide biosynthetic process"/>
    <property type="evidence" value="ECO:0007669"/>
    <property type="project" value="TreeGrafter"/>
</dbReference>
<protein>
    <submittedName>
        <fullName evidence="5">Peptidoglycan/LPS O-acetylase OafA/YrhL</fullName>
    </submittedName>
</protein>
<dbReference type="Proteomes" id="UP000253090">
    <property type="component" value="Unassembled WGS sequence"/>
</dbReference>
<dbReference type="GO" id="GO:0016747">
    <property type="term" value="F:acyltransferase activity, transferring groups other than amino-acyl groups"/>
    <property type="evidence" value="ECO:0007669"/>
    <property type="project" value="InterPro"/>
</dbReference>
<evidence type="ECO:0000256" key="1">
    <source>
        <dbReference type="ARBA" id="ARBA00004370"/>
    </source>
</evidence>
<keyword evidence="6" id="KW-1185">Reference proteome</keyword>
<feature type="transmembrane region" description="Helical" evidence="3">
    <location>
        <begin position="12"/>
        <end position="33"/>
    </location>
</feature>
<feature type="transmembrane region" description="Helical" evidence="3">
    <location>
        <begin position="300"/>
        <end position="318"/>
    </location>
</feature>
<dbReference type="AlphaFoldDB" id="A0A369B8D5"/>
<comment type="subcellular location">
    <subcellularLocation>
        <location evidence="1">Membrane</location>
    </subcellularLocation>
</comment>
<dbReference type="PANTHER" id="PTHR23028">
    <property type="entry name" value="ACETYLTRANSFERASE"/>
    <property type="match status" value="1"/>
</dbReference>
<evidence type="ECO:0000256" key="3">
    <source>
        <dbReference type="SAM" id="Phobius"/>
    </source>
</evidence>
<keyword evidence="3" id="KW-0472">Membrane</keyword>